<name>A0ACD5UW23_AVESA</name>
<sequence>MGMTPCVPVFILLLLCSFCRSDDQLTHAKPLSSPDMLVSKGGDFVLGFFPNNSNASLYLGIWYHNIPGRTVVWTANRDNPINATSFPTLGITNSSDLVLSDSQGHTSWATKNNITATGVAAVLLDTGNLVLQFANGTIIWQSFQHPTDTILPGTRVFLTEKARVVGRLVAWKGPVDPSTGDFSLSADLSSSLQLFIWHGTMPYACLNMPSGAHVDSGIYQNTVISQAIVDTGDGFYYEFSVSAGSPYARLMLDYMGVLRTLIWNNLSSWTSVTENPVSSCDLYASCGPFGYCDYKGAVATCRCLDGFEPVGINFSSGCRRTEALECSKQSHFVTLSRMKIPDKSLHVLNRSFGECLTECANNCSCKAYAYTNWSSSGAMDDPSRCFVWTRELIDTGMSSSYGENLFLRLALSPVQKKSKLVTIALPTIACLLMLTFIAFVWICKYKASKQRKNEVQRRLVPMSLSSSHESGGENIELPFVSFDDIAAATDNFSGLKQIGRGGFGKVYKGMLDGVNEVAIKRLSKDSDQGVKEFKNEILLIAKLQHRNLVRLLGCCIHGDERLLIYEYLPNKSLDAFLFDATKRYVLDWSTRFNIIKGVARGLLYLHQDSRLTIIHRDLKASNILLDSEMTPKISDFGMAKIFGRNQQQANTSRVVGTYGYMSPEYVMGGSFSVKSDTYSFGVLILEIVSGLKISSPQHITNFDSLTTYAWRLWQDGKATELVHSWGTESCPVHVLRCIHVGLLCVQDHPDDRPLVSSVIFMLENESAFLPAPKQPAYFALQNWETQPRENIENSANAVSITTLEGR</sequence>
<keyword evidence="2" id="KW-1185">Reference proteome</keyword>
<dbReference type="Proteomes" id="UP001732700">
    <property type="component" value="Chromosome 2C"/>
</dbReference>
<evidence type="ECO:0000313" key="1">
    <source>
        <dbReference type="EnsemblPlants" id="AVESA.00010b.r2.2CG0319860.2.CDS"/>
    </source>
</evidence>
<accession>A0ACD5UW23</accession>
<organism evidence="1 2">
    <name type="scientific">Avena sativa</name>
    <name type="common">Oat</name>
    <dbReference type="NCBI Taxonomy" id="4498"/>
    <lineage>
        <taxon>Eukaryota</taxon>
        <taxon>Viridiplantae</taxon>
        <taxon>Streptophyta</taxon>
        <taxon>Embryophyta</taxon>
        <taxon>Tracheophyta</taxon>
        <taxon>Spermatophyta</taxon>
        <taxon>Magnoliopsida</taxon>
        <taxon>Liliopsida</taxon>
        <taxon>Poales</taxon>
        <taxon>Poaceae</taxon>
        <taxon>BOP clade</taxon>
        <taxon>Pooideae</taxon>
        <taxon>Poodae</taxon>
        <taxon>Poeae</taxon>
        <taxon>Poeae Chloroplast Group 1 (Aveneae type)</taxon>
        <taxon>Aveninae</taxon>
        <taxon>Avena</taxon>
    </lineage>
</organism>
<protein>
    <submittedName>
        <fullName evidence="1">Uncharacterized protein</fullName>
    </submittedName>
</protein>
<reference evidence="1" key="1">
    <citation type="submission" date="2021-05" db="EMBL/GenBank/DDBJ databases">
        <authorList>
            <person name="Scholz U."/>
            <person name="Mascher M."/>
            <person name="Fiebig A."/>
        </authorList>
    </citation>
    <scope>NUCLEOTIDE SEQUENCE [LARGE SCALE GENOMIC DNA]</scope>
</reference>
<evidence type="ECO:0000313" key="2">
    <source>
        <dbReference type="Proteomes" id="UP001732700"/>
    </source>
</evidence>
<reference evidence="1" key="2">
    <citation type="submission" date="2025-09" db="UniProtKB">
        <authorList>
            <consortium name="EnsemblPlants"/>
        </authorList>
    </citation>
    <scope>IDENTIFICATION</scope>
</reference>
<dbReference type="EnsemblPlants" id="AVESA.00010b.r2.2CG0319860.2">
    <property type="protein sequence ID" value="AVESA.00010b.r2.2CG0319860.2.CDS"/>
    <property type="gene ID" value="AVESA.00010b.r2.2CG0319860"/>
</dbReference>
<proteinExistence type="predicted"/>